<comment type="caution">
    <text evidence="11">The sequence shown here is derived from an EMBL/GenBank/DDBJ whole genome shotgun (WGS) entry which is preliminary data.</text>
</comment>
<dbReference type="InterPro" id="IPR039074">
    <property type="entry name" value="GGGP/HepGP_synthase_I"/>
</dbReference>
<organism evidence="11 12">
    <name type="scientific">Halalkalibacter nanhaiisediminis</name>
    <dbReference type="NCBI Taxonomy" id="688079"/>
    <lineage>
        <taxon>Bacteria</taxon>
        <taxon>Bacillati</taxon>
        <taxon>Bacillota</taxon>
        <taxon>Bacilli</taxon>
        <taxon>Bacillales</taxon>
        <taxon>Bacillaceae</taxon>
        <taxon>Halalkalibacter</taxon>
    </lineage>
</organism>
<dbReference type="EC" id="2.5.1.n9" evidence="9 10"/>
<feature type="binding site" evidence="10">
    <location>
        <position position="43"/>
    </location>
    <ligand>
        <name>Mg(2+)</name>
        <dbReference type="ChEBI" id="CHEBI:18420"/>
    </ligand>
</feature>
<dbReference type="Pfam" id="PF01884">
    <property type="entry name" value="PcrB"/>
    <property type="match status" value="1"/>
</dbReference>
<keyword evidence="2 10" id="KW-0808">Transferase</keyword>
<dbReference type="InterPro" id="IPR038597">
    <property type="entry name" value="GGGP/HepGP_synthase_sf"/>
</dbReference>
<keyword evidence="4 10" id="KW-0460">Magnesium</keyword>
<evidence type="ECO:0000256" key="9">
    <source>
        <dbReference type="ARBA" id="ARBA00066888"/>
    </source>
</evidence>
<comment type="pathway">
    <text evidence="10">Membrane lipid metabolism; glycerophospholipid metabolism.</text>
</comment>
<dbReference type="GO" id="GO:0000287">
    <property type="term" value="F:magnesium ion binding"/>
    <property type="evidence" value="ECO:0007669"/>
    <property type="project" value="UniProtKB-UniRule"/>
</dbReference>
<keyword evidence="6 10" id="KW-0594">Phospholipid biosynthesis</keyword>
<dbReference type="HAMAP" id="MF_00112">
    <property type="entry name" value="GGGP_HepGP_synthase"/>
    <property type="match status" value="1"/>
</dbReference>
<dbReference type="CDD" id="cd02812">
    <property type="entry name" value="PcrB_like"/>
    <property type="match status" value="1"/>
</dbReference>
<dbReference type="NCBIfam" id="NF003199">
    <property type="entry name" value="PRK04169.1-3"/>
    <property type="match status" value="1"/>
</dbReference>
<evidence type="ECO:0000313" key="11">
    <source>
        <dbReference type="EMBL" id="TWI56014.1"/>
    </source>
</evidence>
<evidence type="ECO:0000256" key="5">
    <source>
        <dbReference type="ARBA" id="ARBA00023098"/>
    </source>
</evidence>
<keyword evidence="5 10" id="KW-0443">Lipid metabolism</keyword>
<comment type="similarity">
    <text evidence="10">Belongs to the GGGP/HepGP synthase family. Group I subfamily.</text>
</comment>
<evidence type="ECO:0000256" key="10">
    <source>
        <dbReference type="HAMAP-Rule" id="MF_00112"/>
    </source>
</evidence>
<comment type="subunit">
    <text evidence="10">Homodimer.</text>
</comment>
<name>A0A562QGZ3_9BACI</name>
<proteinExistence type="inferred from homology"/>
<keyword evidence="1 10" id="KW-0444">Lipid biosynthesis</keyword>
<feature type="binding site" evidence="10">
    <location>
        <begin position="162"/>
        <end position="167"/>
    </location>
    <ligand>
        <name>sn-glycerol 1-phosphate</name>
        <dbReference type="ChEBI" id="CHEBI:57685"/>
    </ligand>
</feature>
<dbReference type="GO" id="GO:0120536">
    <property type="term" value="F:heptaprenylglyceryl phosphate synthase activity"/>
    <property type="evidence" value="ECO:0007669"/>
    <property type="project" value="RHEA"/>
</dbReference>
<dbReference type="SUPFAM" id="SSF51395">
    <property type="entry name" value="FMN-linked oxidoreductases"/>
    <property type="match status" value="1"/>
</dbReference>
<keyword evidence="12" id="KW-1185">Reference proteome</keyword>
<reference evidence="11 12" key="1">
    <citation type="journal article" date="2015" name="Stand. Genomic Sci.">
        <title>Genomic Encyclopedia of Bacterial and Archaeal Type Strains, Phase III: the genomes of soil and plant-associated and newly described type strains.</title>
        <authorList>
            <person name="Whitman W.B."/>
            <person name="Woyke T."/>
            <person name="Klenk H.P."/>
            <person name="Zhou Y."/>
            <person name="Lilburn T.G."/>
            <person name="Beck B.J."/>
            <person name="De Vos P."/>
            <person name="Vandamme P."/>
            <person name="Eisen J.A."/>
            <person name="Garrity G."/>
            <person name="Hugenholtz P."/>
            <person name="Kyrpides N.C."/>
        </authorList>
    </citation>
    <scope>NUCLEOTIDE SEQUENCE [LARGE SCALE GENOMIC DNA]</scope>
    <source>
        <strain evidence="11 12">CGMCC 1.10116</strain>
    </source>
</reference>
<feature type="binding site" evidence="10">
    <location>
        <position position="17"/>
    </location>
    <ligand>
        <name>Mg(2+)</name>
        <dbReference type="ChEBI" id="CHEBI:18420"/>
    </ligand>
</feature>
<feature type="binding site" evidence="10">
    <location>
        <position position="15"/>
    </location>
    <ligand>
        <name>sn-glycerol 1-phosphate</name>
        <dbReference type="ChEBI" id="CHEBI:57685"/>
    </ligand>
</feature>
<dbReference type="Proteomes" id="UP000315711">
    <property type="component" value="Unassembled WGS sequence"/>
</dbReference>
<dbReference type="NCBIfam" id="NF003197">
    <property type="entry name" value="PRK04169.1-1"/>
    <property type="match status" value="1"/>
</dbReference>
<dbReference type="GO" id="GO:0046474">
    <property type="term" value="P:glycerophospholipid biosynthetic process"/>
    <property type="evidence" value="ECO:0007669"/>
    <property type="project" value="UniProtKB-UniRule"/>
</dbReference>
<dbReference type="EMBL" id="VLKZ01000006">
    <property type="protein sequence ID" value="TWI56014.1"/>
    <property type="molecule type" value="Genomic_DNA"/>
</dbReference>
<feature type="binding site" evidence="10">
    <location>
        <position position="192"/>
    </location>
    <ligand>
        <name>sn-glycerol 1-phosphate</name>
        <dbReference type="ChEBI" id="CHEBI:57685"/>
    </ligand>
</feature>
<feature type="binding site" evidence="10">
    <location>
        <begin position="212"/>
        <end position="213"/>
    </location>
    <ligand>
        <name>sn-glycerol 1-phosphate</name>
        <dbReference type="ChEBI" id="CHEBI:57685"/>
    </ligand>
</feature>
<evidence type="ECO:0000256" key="4">
    <source>
        <dbReference type="ARBA" id="ARBA00022842"/>
    </source>
</evidence>
<keyword evidence="7 10" id="KW-1208">Phospholipid metabolism</keyword>
<dbReference type="FunFam" id="3.20.20.390:FF:000001">
    <property type="entry name" value="Heptaprenylglyceryl phosphate synthase"/>
    <property type="match status" value="1"/>
</dbReference>
<evidence type="ECO:0000256" key="1">
    <source>
        <dbReference type="ARBA" id="ARBA00022516"/>
    </source>
</evidence>
<evidence type="ECO:0000256" key="6">
    <source>
        <dbReference type="ARBA" id="ARBA00023209"/>
    </source>
</evidence>
<dbReference type="PANTHER" id="PTHR40029">
    <property type="match status" value="1"/>
</dbReference>
<sequence length="234" mass="26164">MITMLEYQEWRHVYKLDPNKEISDEDLEAICESGTDGLIIGGTDGVTLDNTLQLLARIRRFTVSCALEVSNIEAITPGFDYFFIPSVMNSAKVEWVLGYHHKAIKEYGAIMNWDELVVEGYCVLNPEAKVAQLTEAKTDLSVDDVVAYARMAEKLYHFPVFYLEYSGVYGNSDVVKEVSSVLESTKLFYGGGIRSVEQARKMAEYADTVIVGNLIYDDVEAALKTVAAVKETLK</sequence>
<comment type="catalytic activity">
    <reaction evidence="8 10">
        <text>sn-glycerol 1-phosphate + all-trans-heptaprenyl diphosphate = 3-heptaprenyl-sn-glycero-1-phosphate + diphosphate</text>
        <dbReference type="Rhea" id="RHEA:33495"/>
        <dbReference type="ChEBI" id="CHEBI:33019"/>
        <dbReference type="ChEBI" id="CHEBI:57685"/>
        <dbReference type="ChEBI" id="CHEBI:58206"/>
        <dbReference type="ChEBI" id="CHEBI:64781"/>
        <dbReference type="EC" id="2.5.1.n9"/>
    </reaction>
</comment>
<dbReference type="AlphaFoldDB" id="A0A562QGZ3"/>
<gene>
    <name evidence="10" type="primary">pcrB</name>
    <name evidence="11" type="ORF">IQ10_02618</name>
</gene>
<keyword evidence="3 10" id="KW-0479">Metal-binding</keyword>
<evidence type="ECO:0000256" key="7">
    <source>
        <dbReference type="ARBA" id="ARBA00023264"/>
    </source>
</evidence>
<dbReference type="PANTHER" id="PTHR40029:SF2">
    <property type="entry name" value="HEPTAPRENYLGLYCERYL PHOSPHATE SYNTHASE"/>
    <property type="match status" value="1"/>
</dbReference>
<comment type="cofactor">
    <cofactor evidence="10">
        <name>Mg(2+)</name>
        <dbReference type="ChEBI" id="CHEBI:18420"/>
    </cofactor>
</comment>
<evidence type="ECO:0000313" key="12">
    <source>
        <dbReference type="Proteomes" id="UP000315711"/>
    </source>
</evidence>
<comment type="caution">
    <text evidence="10">Lacks conserved residue(s) required for the propagation of feature annotation.</text>
</comment>
<evidence type="ECO:0000256" key="2">
    <source>
        <dbReference type="ARBA" id="ARBA00022679"/>
    </source>
</evidence>
<dbReference type="InterPro" id="IPR008205">
    <property type="entry name" value="GGGP_HepGP_synthase"/>
</dbReference>
<evidence type="ECO:0000256" key="8">
    <source>
        <dbReference type="ARBA" id="ARBA00048318"/>
    </source>
</evidence>
<evidence type="ECO:0000256" key="3">
    <source>
        <dbReference type="ARBA" id="ARBA00022723"/>
    </source>
</evidence>
<dbReference type="Gene3D" id="3.20.20.390">
    <property type="entry name" value="FMN-linked oxidoreductases"/>
    <property type="match status" value="1"/>
</dbReference>
<comment type="function">
    <text evidence="10">Prenyltransferase that catalyzes in vivo the transfer of the heptaprenyl moiety of heptaprenyl pyrophosphate (HepPP; 35 carbon atoms) to the C3 hydroxyl of sn-glycerol-1-phosphate (G1P), producing heptaprenylglyceryl phosphate (HepGP). This reaction is an ether-bond-formation step in the biosynthesis of archaea-type G1P-based membrane lipids found in Bacillales.</text>
</comment>
<accession>A0A562QGZ3</accession>
<dbReference type="NCBIfam" id="TIGR01768">
    <property type="entry name" value="GGGP-family"/>
    <property type="match status" value="1"/>
</dbReference>
<protein>
    <recommendedName>
        <fullName evidence="9 10">Heptaprenylglyceryl phosphate synthase</fullName>
        <shortName evidence="10">HepGP synthase</shortName>
        <ecNumber evidence="9 10">2.5.1.n9</ecNumber>
    </recommendedName>
    <alternativeName>
        <fullName evidence="10">Glycerol-1-phosphate heptaprenyltransferase</fullName>
    </alternativeName>
</protein>
<dbReference type="UniPathway" id="UPA00940"/>